<evidence type="ECO:0000313" key="3">
    <source>
        <dbReference type="Proteomes" id="UP000016923"/>
    </source>
</evidence>
<dbReference type="GO" id="GO:0016787">
    <property type="term" value="F:hydrolase activity"/>
    <property type="evidence" value="ECO:0007669"/>
    <property type="project" value="UniProtKB-KW"/>
</dbReference>
<dbReference type="GO" id="GO:0000725">
    <property type="term" value="P:recombinational repair"/>
    <property type="evidence" value="ECO:0007669"/>
    <property type="project" value="TreeGrafter"/>
</dbReference>
<proteinExistence type="predicted"/>
<dbReference type="STRING" id="1262450.S3C5V6"/>
<dbReference type="InterPro" id="IPR000212">
    <property type="entry name" value="DNA_helicase_UvrD/REP"/>
</dbReference>
<reference evidence="2 3" key="1">
    <citation type="journal article" date="2013" name="BMC Genomics">
        <title>The genome and transcriptome of the pine saprophyte Ophiostoma piceae, and a comparison with the bark beetle-associated pine pathogen Grosmannia clavigera.</title>
        <authorList>
            <person name="Haridas S."/>
            <person name="Wang Y."/>
            <person name="Lim L."/>
            <person name="Massoumi Alamouti S."/>
            <person name="Jackman S."/>
            <person name="Docking R."/>
            <person name="Robertson G."/>
            <person name="Birol I."/>
            <person name="Bohlmann J."/>
            <person name="Breuil C."/>
        </authorList>
    </citation>
    <scope>NUCLEOTIDE SEQUENCE [LARGE SCALE GENOMIC DNA]</scope>
    <source>
        <strain evidence="2 3">UAMH 11346</strain>
    </source>
</reference>
<dbReference type="eggNOG" id="ENOG502RE2I">
    <property type="taxonomic scope" value="Eukaryota"/>
</dbReference>
<dbReference type="InterPro" id="IPR027417">
    <property type="entry name" value="P-loop_NTPase"/>
</dbReference>
<dbReference type="Pfam" id="PF13538">
    <property type="entry name" value="UvrD_C_2"/>
    <property type="match status" value="1"/>
</dbReference>
<dbReference type="GO" id="GO:0043138">
    <property type="term" value="F:3'-5' DNA helicase activity"/>
    <property type="evidence" value="ECO:0007669"/>
    <property type="project" value="TreeGrafter"/>
</dbReference>
<organism evidence="2 3">
    <name type="scientific">Ophiostoma piceae (strain UAMH 11346)</name>
    <name type="common">Sap stain fungus</name>
    <dbReference type="NCBI Taxonomy" id="1262450"/>
    <lineage>
        <taxon>Eukaryota</taxon>
        <taxon>Fungi</taxon>
        <taxon>Dikarya</taxon>
        <taxon>Ascomycota</taxon>
        <taxon>Pezizomycotina</taxon>
        <taxon>Sordariomycetes</taxon>
        <taxon>Sordariomycetidae</taxon>
        <taxon>Ophiostomatales</taxon>
        <taxon>Ophiostomataceae</taxon>
        <taxon>Ophiostoma</taxon>
    </lineage>
</organism>
<dbReference type="VEuPathDB" id="FungiDB:F503_04526"/>
<name>S3C5V6_OPHP1</name>
<evidence type="ECO:0000313" key="2">
    <source>
        <dbReference type="EMBL" id="EPE08939.1"/>
    </source>
</evidence>
<dbReference type="PANTHER" id="PTHR11070">
    <property type="entry name" value="UVRD / RECB / PCRA DNA HELICASE FAMILY MEMBER"/>
    <property type="match status" value="1"/>
</dbReference>
<dbReference type="GO" id="GO:0005524">
    <property type="term" value="F:ATP binding"/>
    <property type="evidence" value="ECO:0007669"/>
    <property type="project" value="InterPro"/>
</dbReference>
<dbReference type="InterPro" id="IPR027785">
    <property type="entry name" value="UvrD-like_helicase_C"/>
</dbReference>
<evidence type="ECO:0000259" key="1">
    <source>
        <dbReference type="Pfam" id="PF13538"/>
    </source>
</evidence>
<dbReference type="Proteomes" id="UP000016923">
    <property type="component" value="Unassembled WGS sequence"/>
</dbReference>
<dbReference type="GO" id="GO:0003677">
    <property type="term" value="F:DNA binding"/>
    <property type="evidence" value="ECO:0007669"/>
    <property type="project" value="InterPro"/>
</dbReference>
<feature type="domain" description="UvrD-like helicase C-terminal" evidence="1">
    <location>
        <begin position="354"/>
        <end position="410"/>
    </location>
</feature>
<gene>
    <name evidence="2" type="ORF">F503_04526</name>
</gene>
<dbReference type="OMA" id="NCFILAN"/>
<dbReference type="HOGENOM" id="CLU_010692_0_0_1"/>
<dbReference type="PANTHER" id="PTHR11070:SF66">
    <property type="entry name" value="UVRD-LIKE HELICASE C-TERMINAL DOMAIN-CONTAINING PROTEIN"/>
    <property type="match status" value="1"/>
</dbReference>
<dbReference type="Pfam" id="PF13245">
    <property type="entry name" value="AAA_19"/>
    <property type="match status" value="1"/>
</dbReference>
<accession>S3C5V6</accession>
<dbReference type="GO" id="GO:0005634">
    <property type="term" value="C:nucleus"/>
    <property type="evidence" value="ECO:0007669"/>
    <property type="project" value="TreeGrafter"/>
</dbReference>
<protein>
    <submittedName>
        <fullName evidence="2">p-loop containing nucleoside triphosphate hydrolase protein</fullName>
    </submittedName>
</protein>
<dbReference type="OrthoDB" id="1470711at2759"/>
<sequence>MMATQARIVLRQTTRSSLKAMPFTALSTCAPLLFRVRFGQWRCTSSLFDPSDEQRAIASLSSTQNVLVSARPGSGKTATVEAIVSAHPDKRTATLLYSKQLQIETASRLRPYTNCSVFTFHSMAGHLFGGMVHNDAVLLRHRARVQATKKAPAWNHEPFDIIVLDEFQDCTDILFWLVGHFVAANNHKLRLGGRPPARLVVLGDELQCIYPFRGADQRYLSLAPDLLRTLTPYPFAAVPLSRSFRLSKQTVQFINDVFLGSKLQIVSEKDGPKPLFIRCPHDKDHARSELVARLARLVHQYGPENTAILAPSIRSKANPLQKLVNMLKQEYDFPMDVSLDEDAPLDDRVIKGKLCVSTIHQFKGRERDLVIVFDIDASYFNFFGRNLRRDQCPNTIFVALTRAVKQLVIVHKEPAKLMSFMPVDALYKTAEVVSIKSAQTVAPLSVAKERPASLGLSLPKTASVRGAIRHVPDAVLEVIVSRECLIKVLTPAFPIREHNILRSAVPAGPKAGMYETTNDINGMVITAAFEHQAADALVSLGCDSETLDQAPPQDSKEYISWLSRLACEYEASLSGYKPRPIQMKNHKFDWIRPNQLAVAVSRIQNAIGRRFTDLRFEYYLTNVITIDDKAVRLNGQADVVSFTSSAGDDGAGDALLGNASKFIDTVWEIKLVQALSNQHIVQVCAYAYLIAAKFGRVPRIILFNARDNQTLEVVPRDGIDGLERMLEDILRAKYTSTAEQDTSNLVKQCLDVTSEVARYSAI</sequence>
<dbReference type="SUPFAM" id="SSF52540">
    <property type="entry name" value="P-loop containing nucleoside triphosphate hydrolases"/>
    <property type="match status" value="1"/>
</dbReference>
<keyword evidence="3" id="KW-1185">Reference proteome</keyword>
<dbReference type="AlphaFoldDB" id="S3C5V6"/>
<dbReference type="EMBL" id="KE148148">
    <property type="protein sequence ID" value="EPE08939.1"/>
    <property type="molecule type" value="Genomic_DNA"/>
</dbReference>
<keyword evidence="2" id="KW-0378">Hydrolase</keyword>
<dbReference type="Gene3D" id="3.40.50.300">
    <property type="entry name" value="P-loop containing nucleotide triphosphate hydrolases"/>
    <property type="match status" value="2"/>
</dbReference>